<gene>
    <name evidence="1" type="ORF">METZ01_LOCUS95129</name>
</gene>
<organism evidence="1">
    <name type="scientific">marine metagenome</name>
    <dbReference type="NCBI Taxonomy" id="408172"/>
    <lineage>
        <taxon>unclassified sequences</taxon>
        <taxon>metagenomes</taxon>
        <taxon>ecological metagenomes</taxon>
    </lineage>
</organism>
<reference evidence="1" key="1">
    <citation type="submission" date="2018-05" db="EMBL/GenBank/DDBJ databases">
        <authorList>
            <person name="Lanie J.A."/>
            <person name="Ng W.-L."/>
            <person name="Kazmierczak K.M."/>
            <person name="Andrzejewski T.M."/>
            <person name="Davidsen T.M."/>
            <person name="Wayne K.J."/>
            <person name="Tettelin H."/>
            <person name="Glass J.I."/>
            <person name="Rusch D."/>
            <person name="Podicherti R."/>
            <person name="Tsui H.-C.T."/>
            <person name="Winkler M.E."/>
        </authorList>
    </citation>
    <scope>NUCLEOTIDE SEQUENCE</scope>
</reference>
<evidence type="ECO:0000313" key="1">
    <source>
        <dbReference type="EMBL" id="SVA42275.1"/>
    </source>
</evidence>
<protein>
    <submittedName>
        <fullName evidence="1">Uncharacterized protein</fullName>
    </submittedName>
</protein>
<accession>A0A381VPL6</accession>
<sequence length="44" mass="5300">MVKLLKTQEIASASYLYLRESSAPRTTWVIIERDILEEHFEYLR</sequence>
<dbReference type="AlphaFoldDB" id="A0A381VPL6"/>
<proteinExistence type="predicted"/>
<name>A0A381VPL6_9ZZZZ</name>
<dbReference type="EMBL" id="UINC01009424">
    <property type="protein sequence ID" value="SVA42275.1"/>
    <property type="molecule type" value="Genomic_DNA"/>
</dbReference>